<feature type="signal peptide" evidence="3">
    <location>
        <begin position="1"/>
        <end position="24"/>
    </location>
</feature>
<feature type="transmembrane region" description="Helical" evidence="2">
    <location>
        <begin position="55"/>
        <end position="76"/>
    </location>
</feature>
<feature type="transmembrane region" description="Helical" evidence="2">
    <location>
        <begin position="266"/>
        <end position="288"/>
    </location>
</feature>
<gene>
    <name evidence="4" type="ORF">BU26DRAFT_607821</name>
</gene>
<dbReference type="OrthoDB" id="9451547at2759"/>
<keyword evidence="5" id="KW-1185">Reference proteome</keyword>
<dbReference type="PANTHER" id="PTHR35043">
    <property type="entry name" value="TRANSCRIPTION FACTOR DOMAIN-CONTAINING PROTEIN"/>
    <property type="match status" value="1"/>
</dbReference>
<reference evidence="4" key="1">
    <citation type="journal article" date="2020" name="Stud. Mycol.">
        <title>101 Dothideomycetes genomes: a test case for predicting lifestyles and emergence of pathogens.</title>
        <authorList>
            <person name="Haridas S."/>
            <person name="Albert R."/>
            <person name="Binder M."/>
            <person name="Bloem J."/>
            <person name="Labutti K."/>
            <person name="Salamov A."/>
            <person name="Andreopoulos B."/>
            <person name="Baker S."/>
            <person name="Barry K."/>
            <person name="Bills G."/>
            <person name="Bluhm B."/>
            <person name="Cannon C."/>
            <person name="Castanera R."/>
            <person name="Culley D."/>
            <person name="Daum C."/>
            <person name="Ezra D."/>
            <person name="Gonzalez J."/>
            <person name="Henrissat B."/>
            <person name="Kuo A."/>
            <person name="Liang C."/>
            <person name="Lipzen A."/>
            <person name="Lutzoni F."/>
            <person name="Magnuson J."/>
            <person name="Mondo S."/>
            <person name="Nolan M."/>
            <person name="Ohm R."/>
            <person name="Pangilinan J."/>
            <person name="Park H.-J."/>
            <person name="Ramirez L."/>
            <person name="Alfaro M."/>
            <person name="Sun H."/>
            <person name="Tritt A."/>
            <person name="Yoshinaga Y."/>
            <person name="Zwiers L.-H."/>
            <person name="Turgeon B."/>
            <person name="Goodwin S."/>
            <person name="Spatafora J."/>
            <person name="Crous P."/>
            <person name="Grigoriev I."/>
        </authorList>
    </citation>
    <scope>NUCLEOTIDE SEQUENCE</scope>
    <source>
        <strain evidence="4">CBS 122368</strain>
    </source>
</reference>
<keyword evidence="2" id="KW-1133">Transmembrane helix</keyword>
<keyword evidence="2" id="KW-0472">Membrane</keyword>
<feature type="chain" id="PRO_5025555366" evidence="3">
    <location>
        <begin position="25"/>
        <end position="442"/>
    </location>
</feature>
<proteinExistence type="predicted"/>
<dbReference type="PANTHER" id="PTHR35043:SF8">
    <property type="entry name" value="DUF4220 DOMAIN-CONTAINING PROTEIN"/>
    <property type="match status" value="1"/>
</dbReference>
<feature type="transmembrane region" description="Helical" evidence="2">
    <location>
        <begin position="419"/>
        <end position="441"/>
    </location>
</feature>
<organism evidence="4 5">
    <name type="scientific">Trematosphaeria pertusa</name>
    <dbReference type="NCBI Taxonomy" id="390896"/>
    <lineage>
        <taxon>Eukaryota</taxon>
        <taxon>Fungi</taxon>
        <taxon>Dikarya</taxon>
        <taxon>Ascomycota</taxon>
        <taxon>Pezizomycotina</taxon>
        <taxon>Dothideomycetes</taxon>
        <taxon>Pleosporomycetidae</taxon>
        <taxon>Pleosporales</taxon>
        <taxon>Massarineae</taxon>
        <taxon>Trematosphaeriaceae</taxon>
        <taxon>Trematosphaeria</taxon>
    </lineage>
</organism>
<feature type="transmembrane region" description="Helical" evidence="2">
    <location>
        <begin position="294"/>
        <end position="313"/>
    </location>
</feature>
<keyword evidence="2" id="KW-0812">Transmembrane</keyword>
<sequence length="442" mass="49333">MKTIRHPALWAVIVWVILSPFAVAQSRNITQTEAPPTESHQSGWRDGPKERGTLALIWSCLTTILACTWTILHLNVPSIKDTTWKKVKRKIKWMAITILFPEFIFSKAMCELRTAVEDLRTMSNTEDLGGWNVAFGRGVRLLWQFFNFFNKADDGDGKSETSAQEVSGEAVNSQSAYSLQRSSESTGESVDSQSTYYTSLAEKRRTWTLTHSYFANMGGLVWLTDSYSRPVTASDMVDCCLKEMHDPLPFLQLSVDEIRDRSKADWLVKTVAAGQISWLVVSVITRAVRRLPVTQLEICTVAFAALVIVTYAANWSKPKDVELPVLVPVPDGLRNELETVCTAWSLETENLEAFFVRLLLPSSPENGAVHRIGNDTMKKTQTNMLVISYWLTISTMAFGGLHCAAWGTEFPTNIEKVVWISASALSAIIPLINLISNAFLVG</sequence>
<feature type="region of interest" description="Disordered" evidence="1">
    <location>
        <begin position="155"/>
        <end position="190"/>
    </location>
</feature>
<name>A0A6A6I5K9_9PLEO</name>
<feature type="transmembrane region" description="Helical" evidence="2">
    <location>
        <begin position="387"/>
        <end position="407"/>
    </location>
</feature>
<evidence type="ECO:0000313" key="5">
    <source>
        <dbReference type="Proteomes" id="UP000800094"/>
    </source>
</evidence>
<feature type="compositionally biased region" description="Polar residues" evidence="1">
    <location>
        <begin position="160"/>
        <end position="190"/>
    </location>
</feature>
<evidence type="ECO:0000256" key="3">
    <source>
        <dbReference type="SAM" id="SignalP"/>
    </source>
</evidence>
<dbReference type="AlphaFoldDB" id="A0A6A6I5K9"/>
<protein>
    <submittedName>
        <fullName evidence="4">Uncharacterized protein</fullName>
    </submittedName>
</protein>
<evidence type="ECO:0000256" key="2">
    <source>
        <dbReference type="SAM" id="Phobius"/>
    </source>
</evidence>
<dbReference type="GeneID" id="54589120"/>
<dbReference type="Proteomes" id="UP000800094">
    <property type="component" value="Unassembled WGS sequence"/>
</dbReference>
<evidence type="ECO:0000256" key="1">
    <source>
        <dbReference type="SAM" id="MobiDB-lite"/>
    </source>
</evidence>
<dbReference type="EMBL" id="ML987200">
    <property type="protein sequence ID" value="KAF2245606.1"/>
    <property type="molecule type" value="Genomic_DNA"/>
</dbReference>
<dbReference type="RefSeq" id="XP_033680610.1">
    <property type="nucleotide sequence ID" value="XM_033835790.1"/>
</dbReference>
<keyword evidence="3" id="KW-0732">Signal</keyword>
<accession>A0A6A6I5K9</accession>
<evidence type="ECO:0000313" key="4">
    <source>
        <dbReference type="EMBL" id="KAF2245606.1"/>
    </source>
</evidence>